<gene>
    <name evidence="2" type="ORF">Scani_44340</name>
</gene>
<dbReference type="AlphaFoldDB" id="A0A640SCC7"/>
<evidence type="ECO:0000256" key="1">
    <source>
        <dbReference type="SAM" id="MobiDB-lite"/>
    </source>
</evidence>
<reference evidence="2 3" key="1">
    <citation type="submission" date="2019-12" db="EMBL/GenBank/DDBJ databases">
        <title>Whole genome shotgun sequence of Streptomyces caniferus NBRC 15389.</title>
        <authorList>
            <person name="Ichikawa N."/>
            <person name="Kimura A."/>
            <person name="Kitahashi Y."/>
            <person name="Komaki H."/>
            <person name="Tamura T."/>
        </authorList>
    </citation>
    <scope>NUCLEOTIDE SEQUENCE [LARGE SCALE GENOMIC DNA]</scope>
    <source>
        <strain evidence="2 3">NBRC 15389</strain>
    </source>
</reference>
<dbReference type="Proteomes" id="UP000435837">
    <property type="component" value="Unassembled WGS sequence"/>
</dbReference>
<comment type="caution">
    <text evidence="2">The sequence shown here is derived from an EMBL/GenBank/DDBJ whole genome shotgun (WGS) entry which is preliminary data.</text>
</comment>
<evidence type="ECO:0000313" key="3">
    <source>
        <dbReference type="Proteomes" id="UP000435837"/>
    </source>
</evidence>
<sequence>MNVTGTHRSHGNRQNGAPAVPECPVAAGSEVVRATALAQAGRVPATPVLARMTARGVAVALNTGRTVGPDPALAPVARKVPSRLDSPPL</sequence>
<feature type="region of interest" description="Disordered" evidence="1">
    <location>
        <begin position="1"/>
        <end position="22"/>
    </location>
</feature>
<dbReference type="EMBL" id="BLIN01000005">
    <property type="protein sequence ID" value="GFE08166.1"/>
    <property type="molecule type" value="Genomic_DNA"/>
</dbReference>
<protein>
    <submittedName>
        <fullName evidence="2">Uncharacterized protein</fullName>
    </submittedName>
</protein>
<organism evidence="2 3">
    <name type="scientific">Streptomyces caniferus</name>
    <dbReference type="NCBI Taxonomy" id="285557"/>
    <lineage>
        <taxon>Bacteria</taxon>
        <taxon>Bacillati</taxon>
        <taxon>Actinomycetota</taxon>
        <taxon>Actinomycetes</taxon>
        <taxon>Kitasatosporales</taxon>
        <taxon>Streptomycetaceae</taxon>
        <taxon>Streptomyces</taxon>
    </lineage>
</organism>
<proteinExistence type="predicted"/>
<name>A0A640SCC7_9ACTN</name>
<feature type="region of interest" description="Disordered" evidence="1">
    <location>
        <begin position="65"/>
        <end position="89"/>
    </location>
</feature>
<accession>A0A640SCC7</accession>
<evidence type="ECO:0000313" key="2">
    <source>
        <dbReference type="EMBL" id="GFE08166.1"/>
    </source>
</evidence>